<evidence type="ECO:0000313" key="1">
    <source>
        <dbReference type="EMBL" id="VTR97251.1"/>
    </source>
</evidence>
<dbReference type="SUPFAM" id="SSF56112">
    <property type="entry name" value="Protein kinase-like (PK-like)"/>
    <property type="match status" value="1"/>
</dbReference>
<keyword evidence="1" id="KW-0418">Kinase</keyword>
<organism evidence="1 2">
    <name type="scientific">Gemmata massiliana</name>
    <dbReference type="NCBI Taxonomy" id="1210884"/>
    <lineage>
        <taxon>Bacteria</taxon>
        <taxon>Pseudomonadati</taxon>
        <taxon>Planctomycetota</taxon>
        <taxon>Planctomycetia</taxon>
        <taxon>Gemmatales</taxon>
        <taxon>Gemmataceae</taxon>
        <taxon>Gemmata</taxon>
    </lineage>
</organism>
<accession>A0A6P2D7E2</accession>
<keyword evidence="1" id="KW-0808">Transferase</keyword>
<proteinExistence type="predicted"/>
<dbReference type="KEGG" id="gms:SOIL9_08140"/>
<dbReference type="EMBL" id="LR593886">
    <property type="protein sequence ID" value="VTR97251.1"/>
    <property type="molecule type" value="Genomic_DNA"/>
</dbReference>
<dbReference type="RefSeq" id="WP_162671123.1">
    <property type="nucleotide sequence ID" value="NZ_LR593886.1"/>
</dbReference>
<dbReference type="Pfam" id="PF06293">
    <property type="entry name" value="Kdo"/>
    <property type="match status" value="1"/>
</dbReference>
<evidence type="ECO:0000313" key="2">
    <source>
        <dbReference type="Proteomes" id="UP000464178"/>
    </source>
</evidence>
<keyword evidence="2" id="KW-1185">Reference proteome</keyword>
<protein>
    <submittedName>
        <fullName evidence="1">Heptose kinase:: Kdo</fullName>
    </submittedName>
</protein>
<reference evidence="1 2" key="1">
    <citation type="submission" date="2019-05" db="EMBL/GenBank/DDBJ databases">
        <authorList>
            <consortium name="Science for Life Laboratories"/>
        </authorList>
    </citation>
    <scope>NUCLEOTIDE SEQUENCE [LARGE SCALE GENOMIC DNA]</scope>
    <source>
        <strain evidence="1">Soil9</strain>
    </source>
</reference>
<dbReference type="InterPro" id="IPR011009">
    <property type="entry name" value="Kinase-like_dom_sf"/>
</dbReference>
<name>A0A6P2D7E2_9BACT</name>
<gene>
    <name evidence="1" type="ORF">SOIL9_08140</name>
</gene>
<dbReference type="Proteomes" id="UP000464178">
    <property type="component" value="Chromosome"/>
</dbReference>
<dbReference type="AlphaFoldDB" id="A0A6P2D7E2"/>
<sequence>MPLDTTTSPRTSIRGPQVVFAPNPDTTGTLTINPVFAELFARVGLASAAGFFELPGEVVSGHADRHVMRVEVPGAPRAFYLKRQHVVGWREKWRNSRAGFGWASRCAREAELLRQLEAAKLPAPRWAVVGTHGNRAFLLVEEIPDAVDLRRVLSDNALSRVQRSALATRLGETIAAVHAAGFSSPDLTAKHVLVNPDTLAITFLDWQSAERGASVSEPERTNALGALHASLAEPLASPTERVRVLRAYRASSLPAQQRAACVLRAAARHAKRRSIRDQLQPEGASQKQRLVWLAGEAVCAIPEIAAEWPKPAVAPPFYCPGANDAIALRVLGYDATLVRGYTSAPVGRFRAWARAAPWRAPGVTIGRVLFHLQRYGVPGPRLLAFGQRLTSAIGAEWFALYESPPGMPLQKWRYTASFAARRAALDRVADCLAKLHAAGCVLTDPQAAFSVHDGAACVTDPRAVRIVRRVRTSARRRDLRDAARLLGVE</sequence>
<dbReference type="GO" id="GO:0016301">
    <property type="term" value="F:kinase activity"/>
    <property type="evidence" value="ECO:0007669"/>
    <property type="project" value="UniProtKB-KW"/>
</dbReference>